<reference evidence="7" key="1">
    <citation type="submission" date="2018-03" db="EMBL/GenBank/DDBJ databases">
        <authorList>
            <person name="Guldener U."/>
        </authorList>
    </citation>
    <scope>NUCLEOTIDE SEQUENCE</scope>
</reference>
<comment type="subcellular location">
    <subcellularLocation>
        <location evidence="1">Membrane</location>
        <topology evidence="1">Single-pass membrane protein</topology>
    </subcellularLocation>
</comment>
<feature type="compositionally biased region" description="Low complexity" evidence="5">
    <location>
        <begin position="230"/>
        <end position="244"/>
    </location>
</feature>
<evidence type="ECO:0000256" key="5">
    <source>
        <dbReference type="SAM" id="MobiDB-lite"/>
    </source>
</evidence>
<feature type="region of interest" description="Disordered" evidence="5">
    <location>
        <begin position="226"/>
        <end position="252"/>
    </location>
</feature>
<dbReference type="EMBL" id="ONZP01000115">
    <property type="protein sequence ID" value="SPJ74086.1"/>
    <property type="molecule type" value="Genomic_DNA"/>
</dbReference>
<comment type="caution">
    <text evidence="7">The sequence shown here is derived from an EMBL/GenBank/DDBJ whole genome shotgun (WGS) entry which is preliminary data.</text>
</comment>
<organism evidence="7 8">
    <name type="scientific">Fusarium torulosum</name>
    <dbReference type="NCBI Taxonomy" id="33205"/>
    <lineage>
        <taxon>Eukaryota</taxon>
        <taxon>Fungi</taxon>
        <taxon>Dikarya</taxon>
        <taxon>Ascomycota</taxon>
        <taxon>Pezizomycotina</taxon>
        <taxon>Sordariomycetes</taxon>
        <taxon>Hypocreomycetidae</taxon>
        <taxon>Hypocreales</taxon>
        <taxon>Nectriaceae</taxon>
        <taxon>Fusarium</taxon>
    </lineage>
</organism>
<accession>A0AAE8SFZ6</accession>
<dbReference type="InterPro" id="IPR051694">
    <property type="entry name" value="Immunoregulatory_rcpt-like"/>
</dbReference>
<evidence type="ECO:0008006" key="9">
    <source>
        <dbReference type="Google" id="ProtNLM"/>
    </source>
</evidence>
<feature type="transmembrane region" description="Helical" evidence="6">
    <location>
        <begin position="195"/>
        <end position="217"/>
    </location>
</feature>
<name>A0AAE8SFZ6_9HYPO</name>
<keyword evidence="3 6" id="KW-1133">Transmembrane helix</keyword>
<dbReference type="AlphaFoldDB" id="A0AAE8SFZ6"/>
<dbReference type="GO" id="GO:0016020">
    <property type="term" value="C:membrane"/>
    <property type="evidence" value="ECO:0007669"/>
    <property type="project" value="UniProtKB-SubCell"/>
</dbReference>
<evidence type="ECO:0000313" key="8">
    <source>
        <dbReference type="Proteomes" id="UP001187734"/>
    </source>
</evidence>
<evidence type="ECO:0000256" key="4">
    <source>
        <dbReference type="ARBA" id="ARBA00023136"/>
    </source>
</evidence>
<dbReference type="PANTHER" id="PTHR15549:SF30">
    <property type="entry name" value="MID2 DOMAIN-CONTAINING PROTEIN"/>
    <property type="match status" value="1"/>
</dbReference>
<protein>
    <recommendedName>
        <fullName evidence="9">Mid2 domain-containing protein</fullName>
    </recommendedName>
</protein>
<gene>
    <name evidence="7" type="ORF">FTOL_03816</name>
</gene>
<keyword evidence="4 6" id="KW-0472">Membrane</keyword>
<keyword evidence="8" id="KW-1185">Reference proteome</keyword>
<keyword evidence="2 6" id="KW-0812">Transmembrane</keyword>
<evidence type="ECO:0000256" key="3">
    <source>
        <dbReference type="ARBA" id="ARBA00022989"/>
    </source>
</evidence>
<evidence type="ECO:0000256" key="6">
    <source>
        <dbReference type="SAM" id="Phobius"/>
    </source>
</evidence>
<dbReference type="Proteomes" id="UP001187734">
    <property type="component" value="Unassembled WGS sequence"/>
</dbReference>
<feature type="region of interest" description="Disordered" evidence="5">
    <location>
        <begin position="141"/>
        <end position="196"/>
    </location>
</feature>
<dbReference type="GO" id="GO:0071944">
    <property type="term" value="C:cell periphery"/>
    <property type="evidence" value="ECO:0007669"/>
    <property type="project" value="UniProtKB-ARBA"/>
</dbReference>
<dbReference type="PANTHER" id="PTHR15549">
    <property type="entry name" value="PAIRED IMMUNOGLOBULIN-LIKE TYPE 2 RECEPTOR"/>
    <property type="match status" value="1"/>
</dbReference>
<feature type="compositionally biased region" description="Low complexity" evidence="5">
    <location>
        <begin position="141"/>
        <end position="169"/>
    </location>
</feature>
<evidence type="ECO:0000256" key="2">
    <source>
        <dbReference type="ARBA" id="ARBA00022692"/>
    </source>
</evidence>
<evidence type="ECO:0000313" key="7">
    <source>
        <dbReference type="EMBL" id="SPJ74086.1"/>
    </source>
</evidence>
<evidence type="ECO:0000256" key="1">
    <source>
        <dbReference type="ARBA" id="ARBA00004167"/>
    </source>
</evidence>
<sequence length="273" mass="30233">MLAIPVFALIVSIFVNRVFCVSKFLRPPEWNADVDRKAGFEENIRYEVGDIIQILWESDLDRVDLYLIQQIRSSRNPRLLDSSRTEWEAEWDVVGMIEGDEDSMYWFALVDADDPERGVYAQTQFFNVTAPKLETTTLVTTETSTMTQSSTSQIMETATTEPITASTTTDRPSSEETESDTGVDSESRMSKGETAGAAVGGTIGGLILIGAVGYLAWRRLARNKKDTDVSEASQAQQQQIYSSEPKAELPGDPAVETYQLGYARSPPGLHEAP</sequence>
<proteinExistence type="predicted"/>